<dbReference type="AlphaFoldDB" id="A0AAN9YL59"/>
<dbReference type="Pfam" id="PF10017">
    <property type="entry name" value="Methyltransf_33"/>
    <property type="match status" value="1"/>
</dbReference>
<name>A0AAN9YL59_9PEZI</name>
<evidence type="ECO:0000256" key="2">
    <source>
        <dbReference type="ARBA" id="ARBA00022679"/>
    </source>
</evidence>
<keyword evidence="1" id="KW-0489">Methyltransferase</keyword>
<evidence type="ECO:0000259" key="4">
    <source>
        <dbReference type="Pfam" id="PF10017"/>
    </source>
</evidence>
<dbReference type="InterPro" id="IPR051128">
    <property type="entry name" value="EgtD_Methyltrsf_superfamily"/>
</dbReference>
<sequence>MPPIASCLRKIKLLLDALEELRKSVDYYALDLSFQELQRTLSDIHPENFEHVRCHGLLGTYDDGHRWLRAEEQAMRPKCVLSLGSTIGSEERPEAARFLWSFADAMTMTPGFGASAMFVVGVDGCKNGAAVWKAYNDEGGMNRRFILNLLLHANSILGYDAFDLEDWSVRGEWNEAQGRHEQYLIPKKEVYIEGVKFFAGQKVFVVSSYKYDDAEQTVLWEAAALISQEDRFQRLRLAS</sequence>
<dbReference type="EMBL" id="JAJSPL020000006">
    <property type="protein sequence ID" value="KAK7746435.1"/>
    <property type="molecule type" value="Genomic_DNA"/>
</dbReference>
<comment type="caution">
    <text evidence="5">The sequence shown here is derived from an EMBL/GenBank/DDBJ whole genome shotgun (WGS) entry which is preliminary data.</text>
</comment>
<dbReference type="PANTHER" id="PTHR43397:SF1">
    <property type="entry name" value="ERGOTHIONEINE BIOSYNTHESIS PROTEIN 1"/>
    <property type="match status" value="1"/>
</dbReference>
<dbReference type="NCBIfam" id="TIGR03439">
    <property type="entry name" value="methyl_EasF"/>
    <property type="match status" value="1"/>
</dbReference>
<evidence type="ECO:0000313" key="6">
    <source>
        <dbReference type="Proteomes" id="UP001320245"/>
    </source>
</evidence>
<dbReference type="InterPro" id="IPR019257">
    <property type="entry name" value="MeTrfase_dom"/>
</dbReference>
<keyword evidence="6" id="KW-1185">Reference proteome</keyword>
<evidence type="ECO:0000256" key="1">
    <source>
        <dbReference type="ARBA" id="ARBA00022603"/>
    </source>
</evidence>
<gene>
    <name evidence="5" type="ORF">SLS53_002394</name>
</gene>
<keyword evidence="2" id="KW-0808">Transferase</keyword>
<accession>A0AAN9YL59</accession>
<dbReference type="InterPro" id="IPR029063">
    <property type="entry name" value="SAM-dependent_MTases_sf"/>
</dbReference>
<keyword evidence="3" id="KW-0949">S-adenosyl-L-methionine</keyword>
<dbReference type="Gene3D" id="3.40.50.150">
    <property type="entry name" value="Vaccinia Virus protein VP39"/>
    <property type="match status" value="1"/>
</dbReference>
<protein>
    <recommendedName>
        <fullName evidence="4">Histidine-specific methyltransferase SAM-dependent domain-containing protein</fullName>
    </recommendedName>
</protein>
<reference evidence="5 6" key="1">
    <citation type="journal article" date="2023" name="PLoS ONE">
        <title>Cytospora paraplurivora sp. nov. isolated from orchards with fruit tree decline syndrome in Ontario, Canada.</title>
        <authorList>
            <person name="Ilyukhin E."/>
            <person name="Nguyen H.D.T."/>
            <person name="Castle A.J."/>
            <person name="Ellouze W."/>
        </authorList>
    </citation>
    <scope>NUCLEOTIDE SEQUENCE [LARGE SCALE GENOMIC DNA]</scope>
    <source>
        <strain evidence="5 6">FDS-564</strain>
    </source>
</reference>
<proteinExistence type="predicted"/>
<dbReference type="GO" id="GO:0008168">
    <property type="term" value="F:methyltransferase activity"/>
    <property type="evidence" value="ECO:0007669"/>
    <property type="project" value="UniProtKB-KW"/>
</dbReference>
<dbReference type="InterPro" id="IPR017805">
    <property type="entry name" value="SAM_MeTrfase_EasF-type_put"/>
</dbReference>
<organism evidence="5 6">
    <name type="scientific">Cytospora paraplurivora</name>
    <dbReference type="NCBI Taxonomy" id="2898453"/>
    <lineage>
        <taxon>Eukaryota</taxon>
        <taxon>Fungi</taxon>
        <taxon>Dikarya</taxon>
        <taxon>Ascomycota</taxon>
        <taxon>Pezizomycotina</taxon>
        <taxon>Sordariomycetes</taxon>
        <taxon>Sordariomycetidae</taxon>
        <taxon>Diaporthales</taxon>
        <taxon>Cytosporaceae</taxon>
        <taxon>Cytospora</taxon>
    </lineage>
</organism>
<dbReference type="PANTHER" id="PTHR43397">
    <property type="entry name" value="ERGOTHIONEINE BIOSYNTHESIS PROTEIN 1"/>
    <property type="match status" value="1"/>
</dbReference>
<evidence type="ECO:0000313" key="5">
    <source>
        <dbReference type="EMBL" id="KAK7746435.1"/>
    </source>
</evidence>
<evidence type="ECO:0000256" key="3">
    <source>
        <dbReference type="ARBA" id="ARBA00022691"/>
    </source>
</evidence>
<dbReference type="GO" id="GO:0032259">
    <property type="term" value="P:methylation"/>
    <property type="evidence" value="ECO:0007669"/>
    <property type="project" value="UniProtKB-KW"/>
</dbReference>
<feature type="domain" description="Histidine-specific methyltransferase SAM-dependent" evidence="4">
    <location>
        <begin position="7"/>
        <end position="225"/>
    </location>
</feature>
<dbReference type="Proteomes" id="UP001320245">
    <property type="component" value="Unassembled WGS sequence"/>
</dbReference>